<dbReference type="GO" id="GO:0005730">
    <property type="term" value="C:nucleolus"/>
    <property type="evidence" value="ECO:0007669"/>
    <property type="project" value="UniProtKB-SubCell"/>
</dbReference>
<dbReference type="OrthoDB" id="427002at2759"/>
<keyword evidence="8" id="KW-0539">Nucleus</keyword>
<dbReference type="AlphaFoldDB" id="A0A067TNQ4"/>
<evidence type="ECO:0000313" key="14">
    <source>
        <dbReference type="Proteomes" id="UP000027222"/>
    </source>
</evidence>
<feature type="compositionally biased region" description="Acidic residues" evidence="11">
    <location>
        <begin position="175"/>
        <end position="186"/>
    </location>
</feature>
<keyword evidence="14" id="KW-1185">Reference proteome</keyword>
<evidence type="ECO:0000256" key="4">
    <source>
        <dbReference type="ARBA" id="ARBA00022603"/>
    </source>
</evidence>
<dbReference type="InterPro" id="IPR001678">
    <property type="entry name" value="MeTrfase_RsmB-F_NOP2_dom"/>
</dbReference>
<dbReference type="GO" id="GO:0009383">
    <property type="term" value="F:rRNA (cytosine-C5-)-methyltransferase activity"/>
    <property type="evidence" value="ECO:0007669"/>
    <property type="project" value="TreeGrafter"/>
</dbReference>
<dbReference type="GO" id="GO:0070475">
    <property type="term" value="P:rRNA base methylation"/>
    <property type="evidence" value="ECO:0007669"/>
    <property type="project" value="TreeGrafter"/>
</dbReference>
<dbReference type="NCBIfam" id="TIGR00446">
    <property type="entry name" value="nop2p"/>
    <property type="match status" value="1"/>
</dbReference>
<feature type="compositionally biased region" description="Acidic residues" evidence="11">
    <location>
        <begin position="139"/>
        <end position="148"/>
    </location>
</feature>
<dbReference type="InterPro" id="IPR023267">
    <property type="entry name" value="RCMT"/>
</dbReference>
<feature type="active site" description="Nucleophile" evidence="10">
    <location>
        <position position="542"/>
    </location>
</feature>
<dbReference type="InterPro" id="IPR054728">
    <property type="entry name" value="RsmB-like_ferredoxin"/>
</dbReference>
<dbReference type="EMBL" id="KL142370">
    <property type="protein sequence ID" value="KDR81529.1"/>
    <property type="molecule type" value="Genomic_DNA"/>
</dbReference>
<proteinExistence type="inferred from homology"/>
<dbReference type="Pfam" id="PF01189">
    <property type="entry name" value="Methyltr_RsmB-F"/>
    <property type="match status" value="1"/>
</dbReference>
<dbReference type="InterPro" id="IPR023273">
    <property type="entry name" value="RCMT_NOP2"/>
</dbReference>
<comment type="similarity">
    <text evidence="2 10">Belongs to the class I-like SAM-binding methyltransferase superfamily. RsmB/NOP family.</text>
</comment>
<evidence type="ECO:0000259" key="12">
    <source>
        <dbReference type="PROSITE" id="PS51686"/>
    </source>
</evidence>
<evidence type="ECO:0000256" key="1">
    <source>
        <dbReference type="ARBA" id="ARBA00004604"/>
    </source>
</evidence>
<evidence type="ECO:0000256" key="2">
    <source>
        <dbReference type="ARBA" id="ARBA00007494"/>
    </source>
</evidence>
<dbReference type="Pfam" id="PF22458">
    <property type="entry name" value="RsmF-B_ferredox"/>
    <property type="match status" value="1"/>
</dbReference>
<dbReference type="PANTHER" id="PTHR22807">
    <property type="entry name" value="NOP2 YEAST -RELATED NOL1/NOP2/FMU SUN DOMAIN-CONTAINING"/>
    <property type="match status" value="1"/>
</dbReference>
<organism evidence="13 14">
    <name type="scientific">Galerina marginata (strain CBS 339.88)</name>
    <dbReference type="NCBI Taxonomy" id="685588"/>
    <lineage>
        <taxon>Eukaryota</taxon>
        <taxon>Fungi</taxon>
        <taxon>Dikarya</taxon>
        <taxon>Basidiomycota</taxon>
        <taxon>Agaricomycotina</taxon>
        <taxon>Agaricomycetes</taxon>
        <taxon>Agaricomycetidae</taxon>
        <taxon>Agaricales</taxon>
        <taxon>Agaricineae</taxon>
        <taxon>Strophariaceae</taxon>
        <taxon>Galerina</taxon>
    </lineage>
</organism>
<keyword evidence="4 10" id="KW-0489">Methyltransferase</keyword>
<dbReference type="HOGENOM" id="CLU_005316_3_2_1"/>
<dbReference type="FunFam" id="3.30.70.1170:FF:000001">
    <property type="entry name" value="Ribosomal RNA methyltransferase Nop2"/>
    <property type="match status" value="1"/>
</dbReference>
<keyword evidence="7 10" id="KW-0694">RNA-binding</keyword>
<dbReference type="InterPro" id="IPR018314">
    <property type="entry name" value="RsmB/NOL1/NOP2-like_CS"/>
</dbReference>
<evidence type="ECO:0000256" key="6">
    <source>
        <dbReference type="ARBA" id="ARBA00022691"/>
    </source>
</evidence>
<feature type="binding site" evidence="10">
    <location>
        <begin position="417"/>
        <end position="423"/>
    </location>
    <ligand>
        <name>S-adenosyl-L-methionine</name>
        <dbReference type="ChEBI" id="CHEBI:59789"/>
    </ligand>
</feature>
<dbReference type="InterPro" id="IPR049560">
    <property type="entry name" value="MeTrfase_RsmB-F_NOP2_cat"/>
</dbReference>
<feature type="binding site" evidence="10">
    <location>
        <position position="468"/>
    </location>
    <ligand>
        <name>S-adenosyl-L-methionine</name>
        <dbReference type="ChEBI" id="CHEBI:59789"/>
    </ligand>
</feature>
<feature type="binding site" evidence="10">
    <location>
        <position position="485"/>
    </location>
    <ligand>
        <name>S-adenosyl-L-methionine</name>
        <dbReference type="ChEBI" id="CHEBI:59789"/>
    </ligand>
</feature>
<feature type="domain" description="SAM-dependent MTase RsmB/NOP-type" evidence="12">
    <location>
        <begin position="325"/>
        <end position="613"/>
    </location>
</feature>
<feature type="compositionally biased region" description="Basic and acidic residues" evidence="11">
    <location>
        <begin position="30"/>
        <end position="57"/>
    </location>
</feature>
<dbReference type="Gene3D" id="3.30.70.1170">
    <property type="entry name" value="Sun protein, domain 3"/>
    <property type="match status" value="1"/>
</dbReference>
<evidence type="ECO:0000313" key="13">
    <source>
        <dbReference type="EMBL" id="KDR81529.1"/>
    </source>
</evidence>
<dbReference type="PROSITE" id="PS01153">
    <property type="entry name" value="NOL1_NOP2_SUN"/>
    <property type="match status" value="1"/>
</dbReference>
<keyword evidence="3" id="KW-0690">Ribosome biogenesis</keyword>
<dbReference type="PROSITE" id="PS51686">
    <property type="entry name" value="SAM_MT_RSMB_NOP"/>
    <property type="match status" value="1"/>
</dbReference>
<reference evidence="14" key="1">
    <citation type="journal article" date="2014" name="Proc. Natl. Acad. Sci. U.S.A.">
        <title>Extensive sampling of basidiomycete genomes demonstrates inadequacy of the white-rot/brown-rot paradigm for wood decay fungi.</title>
        <authorList>
            <person name="Riley R."/>
            <person name="Salamov A.A."/>
            <person name="Brown D.W."/>
            <person name="Nagy L.G."/>
            <person name="Floudas D."/>
            <person name="Held B.W."/>
            <person name="Levasseur A."/>
            <person name="Lombard V."/>
            <person name="Morin E."/>
            <person name="Otillar R."/>
            <person name="Lindquist E.A."/>
            <person name="Sun H."/>
            <person name="LaButti K.M."/>
            <person name="Schmutz J."/>
            <person name="Jabbour D."/>
            <person name="Luo H."/>
            <person name="Baker S.E."/>
            <person name="Pisabarro A.G."/>
            <person name="Walton J.D."/>
            <person name="Blanchette R.A."/>
            <person name="Henrissat B."/>
            <person name="Martin F."/>
            <person name="Cullen D."/>
            <person name="Hibbett D.S."/>
            <person name="Grigoriev I.V."/>
        </authorList>
    </citation>
    <scope>NUCLEOTIDE SEQUENCE [LARGE SCALE GENOMIC DNA]</scope>
    <source>
        <strain evidence="14">CBS 339.88</strain>
    </source>
</reference>
<sequence length="692" mass="76942">MGRRAKNKQAAPEPIEQKDVWTSKKQLGKRKAEQERQGDEKFVLRPTKKVKDLDGNSKGKSPSKPKPRKLSEKKAPVESDEDGSGGWENVEDDEDLNAHTKSLFNDSDNDEPHVFEGGLEDLDEDEDEFLRTPAQEFDFGSDDDDNEPEILPTKVKKSKQAERPKKIIPTHSDDSSSDSADEDNDEPVTMANMAERSQKLEARAAADAALDAEELQALVSDDDDVDMDAEEDANGDMNAEQFHLPTAVEREQEKAAGGPDIQLVQRRMRDCVRVLGKFSRRAETGRGRSDYIDQLVADIASYYGYNDFLAEKLFLLFPVNEAIEFFEANEIPRPVTIRTNTLKTRRRDLAQALVNRGVNLEPIGKWTNVGLQVFESSVPVGATPEYLAGHYMLQAASSFLPVIALAPQPNERVLDMASAPGGKTTHMASLMQNTGVVFANDANKARTKSLTANVHRLGCKNVVVCSYDGREFPKVMGGFDRVLLDAPCSGTGVISKDPSVKINKSDRDFTLLSHLQKQLILCAIDSISPESKTGGYVVYSTCSVTVDENEAVVDYALRKRPNVKLVDTGLEFGREGFIKYRGKTFNPSVSLTRRFYPHVHNMDGFFVAKFKVAKRSKTLQAASSKTEEDTVMVDAEFMTDVPKTTDFTGFDEEEDRPYLEEAKRKRMKAKGLRPPPRTKVIPLSSKAVEAEA</sequence>
<feature type="compositionally biased region" description="Acidic residues" evidence="11">
    <location>
        <begin position="118"/>
        <end position="128"/>
    </location>
</feature>
<dbReference type="GO" id="GO:0003723">
    <property type="term" value="F:RNA binding"/>
    <property type="evidence" value="ECO:0007669"/>
    <property type="project" value="UniProtKB-UniRule"/>
</dbReference>
<evidence type="ECO:0000256" key="11">
    <source>
        <dbReference type="SAM" id="MobiDB-lite"/>
    </source>
</evidence>
<dbReference type="GO" id="GO:0000470">
    <property type="term" value="P:maturation of LSU-rRNA"/>
    <property type="evidence" value="ECO:0007669"/>
    <property type="project" value="TreeGrafter"/>
</dbReference>
<feature type="binding site" evidence="10">
    <location>
        <position position="441"/>
    </location>
    <ligand>
        <name>S-adenosyl-L-methionine</name>
        <dbReference type="ChEBI" id="CHEBI:59789"/>
    </ligand>
</feature>
<evidence type="ECO:0000256" key="8">
    <source>
        <dbReference type="ARBA" id="ARBA00023242"/>
    </source>
</evidence>
<dbReference type="PRINTS" id="PR02008">
    <property type="entry name" value="RCMTFAMILY"/>
</dbReference>
<evidence type="ECO:0000256" key="5">
    <source>
        <dbReference type="ARBA" id="ARBA00022679"/>
    </source>
</evidence>
<evidence type="ECO:0000256" key="9">
    <source>
        <dbReference type="ARBA" id="ARBA00082314"/>
    </source>
</evidence>
<dbReference type="PANTHER" id="PTHR22807:SF30">
    <property type="entry name" value="28S RRNA (CYTOSINE(4447)-C(5))-METHYLTRANSFERASE-RELATED"/>
    <property type="match status" value="1"/>
</dbReference>
<dbReference type="InterPro" id="IPR029063">
    <property type="entry name" value="SAM-dependent_MTases_sf"/>
</dbReference>
<feature type="compositionally biased region" description="Acidic residues" evidence="11">
    <location>
        <begin position="78"/>
        <end position="95"/>
    </location>
</feature>
<dbReference type="SUPFAM" id="SSF53335">
    <property type="entry name" value="S-adenosyl-L-methionine-dependent methyltransferases"/>
    <property type="match status" value="1"/>
</dbReference>
<comment type="subcellular location">
    <subcellularLocation>
        <location evidence="1">Nucleus</location>
        <location evidence="1">Nucleolus</location>
    </subcellularLocation>
</comment>
<dbReference type="Proteomes" id="UP000027222">
    <property type="component" value="Unassembled WGS sequence"/>
</dbReference>
<evidence type="ECO:0000256" key="3">
    <source>
        <dbReference type="ARBA" id="ARBA00022517"/>
    </source>
</evidence>
<dbReference type="STRING" id="685588.A0A067TNQ4"/>
<evidence type="ECO:0000256" key="10">
    <source>
        <dbReference type="PROSITE-ProRule" id="PRU01023"/>
    </source>
</evidence>
<name>A0A067TNQ4_GALM3</name>
<dbReference type="Gene3D" id="3.40.50.150">
    <property type="entry name" value="Vaccinia Virus protein VP39"/>
    <property type="match status" value="1"/>
</dbReference>
<dbReference type="PRINTS" id="PR02012">
    <property type="entry name" value="RCMTNOP2"/>
</dbReference>
<gene>
    <name evidence="13" type="ORF">GALMADRAFT_221393</name>
</gene>
<keyword evidence="5 10" id="KW-0808">Transferase</keyword>
<dbReference type="InterPro" id="IPR011023">
    <property type="entry name" value="Nop2p"/>
</dbReference>
<protein>
    <recommendedName>
        <fullName evidence="9">Nucleolar protein 2</fullName>
    </recommendedName>
</protein>
<feature type="region of interest" description="Disordered" evidence="11">
    <location>
        <begin position="644"/>
        <end position="692"/>
    </location>
</feature>
<accession>A0A067TNQ4</accession>
<feature type="region of interest" description="Disordered" evidence="11">
    <location>
        <begin position="1"/>
        <end position="186"/>
    </location>
</feature>
<keyword evidence="6 10" id="KW-0949">S-adenosyl-L-methionine</keyword>
<evidence type="ECO:0000256" key="7">
    <source>
        <dbReference type="ARBA" id="ARBA00022884"/>
    </source>
</evidence>